<evidence type="ECO:0000313" key="2">
    <source>
        <dbReference type="Proteomes" id="UP001189624"/>
    </source>
</evidence>
<protein>
    <submittedName>
        <fullName evidence="1">Uncharacterized protein</fullName>
    </submittedName>
</protein>
<gene>
    <name evidence="1" type="ORF">AYBTSS11_LOCUS18446</name>
</gene>
<dbReference type="Proteomes" id="UP001189624">
    <property type="component" value="Chromosome 6"/>
</dbReference>
<sequence>MAKEVAAVSGDGDGDGARVGSLAPLSPASSFCNSRHGTFRMLNLPCQGDFHSPYLKNFLKKRIAQIELDHGYVLDNLYELYAHYMASFKGREMSESAKEFRFFFLKVNSDSSDVSPFILMMLFHSPYLWLVSWYG</sequence>
<keyword evidence="2" id="KW-1185">Reference proteome</keyword>
<accession>A0AA86SQH6</accession>
<evidence type="ECO:0000313" key="1">
    <source>
        <dbReference type="EMBL" id="CAJ1960906.1"/>
    </source>
</evidence>
<dbReference type="AlphaFoldDB" id="A0AA86SQH6"/>
<dbReference type="Gramene" id="rna-AYBTSS11_LOCUS18446">
    <property type="protein sequence ID" value="CAJ1960906.1"/>
    <property type="gene ID" value="gene-AYBTSS11_LOCUS18446"/>
</dbReference>
<reference evidence="1" key="1">
    <citation type="submission" date="2023-10" db="EMBL/GenBank/DDBJ databases">
        <authorList>
            <person name="Domelevo Entfellner J.-B."/>
        </authorList>
    </citation>
    <scope>NUCLEOTIDE SEQUENCE</scope>
</reference>
<name>A0AA86SQH6_9FABA</name>
<proteinExistence type="predicted"/>
<organism evidence="1 2">
    <name type="scientific">Sphenostylis stenocarpa</name>
    <dbReference type="NCBI Taxonomy" id="92480"/>
    <lineage>
        <taxon>Eukaryota</taxon>
        <taxon>Viridiplantae</taxon>
        <taxon>Streptophyta</taxon>
        <taxon>Embryophyta</taxon>
        <taxon>Tracheophyta</taxon>
        <taxon>Spermatophyta</taxon>
        <taxon>Magnoliopsida</taxon>
        <taxon>eudicotyledons</taxon>
        <taxon>Gunneridae</taxon>
        <taxon>Pentapetalae</taxon>
        <taxon>rosids</taxon>
        <taxon>fabids</taxon>
        <taxon>Fabales</taxon>
        <taxon>Fabaceae</taxon>
        <taxon>Papilionoideae</taxon>
        <taxon>50 kb inversion clade</taxon>
        <taxon>NPAAA clade</taxon>
        <taxon>indigoferoid/millettioid clade</taxon>
        <taxon>Phaseoleae</taxon>
        <taxon>Sphenostylis</taxon>
    </lineage>
</organism>
<dbReference type="EMBL" id="OY731403">
    <property type="protein sequence ID" value="CAJ1960906.1"/>
    <property type="molecule type" value="Genomic_DNA"/>
</dbReference>